<dbReference type="RefSeq" id="WP_206845246.1">
    <property type="nucleotide sequence ID" value="NZ_CP065956.1"/>
</dbReference>
<dbReference type="SMART" id="SM00382">
    <property type="entry name" value="AAA"/>
    <property type="match status" value="1"/>
</dbReference>
<proteinExistence type="inferred from homology"/>
<dbReference type="PROSITE" id="PS50893">
    <property type="entry name" value="ABC_TRANSPORTER_2"/>
    <property type="match status" value="1"/>
</dbReference>
<evidence type="ECO:0000256" key="3">
    <source>
        <dbReference type="ARBA" id="ARBA00022458"/>
    </source>
</evidence>
<evidence type="ECO:0000313" key="8">
    <source>
        <dbReference type="Proteomes" id="UP000663088"/>
    </source>
</evidence>
<keyword evidence="5 7" id="KW-0067">ATP-binding</keyword>
<evidence type="ECO:0000256" key="5">
    <source>
        <dbReference type="ARBA" id="ARBA00022840"/>
    </source>
</evidence>
<dbReference type="InterPro" id="IPR027417">
    <property type="entry name" value="P-loop_NTPase"/>
</dbReference>
<dbReference type="SUPFAM" id="SSF52540">
    <property type="entry name" value="P-loop containing nucleoside triphosphate hydrolases"/>
    <property type="match status" value="1"/>
</dbReference>
<dbReference type="InterPro" id="IPR050763">
    <property type="entry name" value="ABC_transporter_ATP-binding"/>
</dbReference>
<dbReference type="EMBL" id="CP065956">
    <property type="protein sequence ID" value="QSR86301.1"/>
    <property type="molecule type" value="Genomic_DNA"/>
</dbReference>
<reference evidence="7 8" key="1">
    <citation type="submission" date="2020-12" db="EMBL/GenBank/DDBJ databases">
        <authorList>
            <person name="Awala S.I."/>
            <person name="Gwak J.-H."/>
            <person name="Kim S.-J."/>
            <person name="Rhee S.-K."/>
        </authorList>
    </citation>
    <scope>NUCLEOTIDE SEQUENCE [LARGE SCALE GENOMIC DNA]</scope>
    <source>
        <strain evidence="7 8">IT5</strain>
    </source>
</reference>
<evidence type="ECO:0000256" key="2">
    <source>
        <dbReference type="ARBA" id="ARBA00022448"/>
    </source>
</evidence>
<evidence type="ECO:0000259" key="6">
    <source>
        <dbReference type="PROSITE" id="PS50893"/>
    </source>
</evidence>
<name>A0ABX7PTJ6_9BACT</name>
<dbReference type="PANTHER" id="PTHR42711">
    <property type="entry name" value="ABC TRANSPORTER ATP-BINDING PROTEIN"/>
    <property type="match status" value="1"/>
</dbReference>
<dbReference type="Pfam" id="PF00005">
    <property type="entry name" value="ABC_tran"/>
    <property type="match status" value="1"/>
</dbReference>
<keyword evidence="3" id="KW-0536">Nodulation</keyword>
<dbReference type="InterPro" id="IPR003439">
    <property type="entry name" value="ABC_transporter-like_ATP-bd"/>
</dbReference>
<dbReference type="InterPro" id="IPR003593">
    <property type="entry name" value="AAA+_ATPase"/>
</dbReference>
<accession>A0ABX7PTJ6</accession>
<evidence type="ECO:0000313" key="7">
    <source>
        <dbReference type="EMBL" id="QSR86301.1"/>
    </source>
</evidence>
<keyword evidence="4" id="KW-0547">Nucleotide-binding</keyword>
<comment type="similarity">
    <text evidence="1">Belongs to the ABC transporter superfamily.</text>
</comment>
<feature type="domain" description="ABC transporter" evidence="6">
    <location>
        <begin position="2"/>
        <end position="231"/>
    </location>
</feature>
<dbReference type="Proteomes" id="UP000663088">
    <property type="component" value="Chromosome"/>
</dbReference>
<sequence length="312" mass="34820">MIKVDNLVKTYSGYTALNGISFEVKKGEIVGFLGPNGAGKTTTMRILSCYLPPTSGKVEVAGFDVLQKPIEIKKRVGYMPENVPLYTDLRVSEYLKYRAKLKGIRGGQVKERVQSVLKLCHIEEVSSSIIGNLSKGYRQRVGLADALIHDPDLLILDEPTIGLDPNQIRSVRELIRNLGQRHTIILSSHILSEVEAVCSRVLIINKGKIEAADTPENLSKLVRGGSVGAIRLELSCKPSIAKEAFELIEEVEEAEVLEEYPGGWTVIQIWPKPGNDIRDKIFDVVQKKGWRLREMSRVRATLEDIFVELTQD</sequence>
<dbReference type="CDD" id="cd03230">
    <property type="entry name" value="ABC_DR_subfamily_A"/>
    <property type="match status" value="1"/>
</dbReference>
<organism evidence="7 8">
    <name type="scientific">Candidatus Methylacidiphilum infernorum</name>
    <dbReference type="NCBI Taxonomy" id="511746"/>
    <lineage>
        <taxon>Bacteria</taxon>
        <taxon>Pseudomonadati</taxon>
        <taxon>Verrucomicrobiota</taxon>
        <taxon>Methylacidiphilae</taxon>
        <taxon>Methylacidiphilales</taxon>
        <taxon>Methylacidiphilaceae</taxon>
        <taxon>Methylacidiphilum (ex Ratnadevi et al. 2023)</taxon>
    </lineage>
</organism>
<dbReference type="GO" id="GO:0005524">
    <property type="term" value="F:ATP binding"/>
    <property type="evidence" value="ECO:0007669"/>
    <property type="project" value="UniProtKB-KW"/>
</dbReference>
<evidence type="ECO:0000256" key="4">
    <source>
        <dbReference type="ARBA" id="ARBA00022741"/>
    </source>
</evidence>
<dbReference type="PANTHER" id="PTHR42711:SF5">
    <property type="entry name" value="ABC TRANSPORTER ATP-BINDING PROTEIN NATA"/>
    <property type="match status" value="1"/>
</dbReference>
<protein>
    <submittedName>
        <fullName evidence="7">ATP-binding cassette domain-containing protein</fullName>
    </submittedName>
</protein>
<gene>
    <name evidence="7" type="ORF">EM20IM_07300</name>
</gene>
<dbReference type="Gene3D" id="3.40.50.300">
    <property type="entry name" value="P-loop containing nucleotide triphosphate hydrolases"/>
    <property type="match status" value="1"/>
</dbReference>
<keyword evidence="2" id="KW-0813">Transport</keyword>
<evidence type="ECO:0000256" key="1">
    <source>
        <dbReference type="ARBA" id="ARBA00005417"/>
    </source>
</evidence>
<keyword evidence="8" id="KW-1185">Reference proteome</keyword>